<gene>
    <name evidence="1" type="ORF">HDF16_002215</name>
</gene>
<name>A0A7W7ZDC6_9BACT</name>
<reference evidence="1 2" key="1">
    <citation type="submission" date="2020-08" db="EMBL/GenBank/DDBJ databases">
        <title>Genomic Encyclopedia of Type Strains, Phase IV (KMG-V): Genome sequencing to study the core and pangenomes of soil and plant-associated prokaryotes.</title>
        <authorList>
            <person name="Whitman W."/>
        </authorList>
    </citation>
    <scope>NUCLEOTIDE SEQUENCE [LARGE SCALE GENOMIC DNA]</scope>
    <source>
        <strain evidence="1 2">M8UP14</strain>
    </source>
</reference>
<dbReference type="Proteomes" id="UP000540989">
    <property type="component" value="Unassembled WGS sequence"/>
</dbReference>
<dbReference type="EMBL" id="JACHIP010000003">
    <property type="protein sequence ID" value="MBB5057509.1"/>
    <property type="molecule type" value="Genomic_DNA"/>
</dbReference>
<organism evidence="1 2">
    <name type="scientific">Granulicella aggregans</name>
    <dbReference type="NCBI Taxonomy" id="474949"/>
    <lineage>
        <taxon>Bacteria</taxon>
        <taxon>Pseudomonadati</taxon>
        <taxon>Acidobacteriota</taxon>
        <taxon>Terriglobia</taxon>
        <taxon>Terriglobales</taxon>
        <taxon>Acidobacteriaceae</taxon>
        <taxon>Granulicella</taxon>
    </lineage>
</organism>
<evidence type="ECO:0008006" key="3">
    <source>
        <dbReference type="Google" id="ProtNLM"/>
    </source>
</evidence>
<sequence>MPSPAKTSAQTHALTPLFEEEYRELRPRAPIPPLDIRFRRFTSLNTTIRLREGQLHVRLSDILEYAPESVLRAIAHILLAKLYRKAIAPHHADRYRRHVSSEAVSKQAEHVRQTRGRKRLVAPVGHFYDLDEVFEALNTRFFHGLLGRPTLTWSAHHARRMLGHYDAAHNTIVVSRVFDRPDTPRCAIEYLLYHEMLHLKHPVRVKAGRRCVHSREFQAEERLFPELEAAKAYLKRL</sequence>
<protein>
    <recommendedName>
        <fullName evidence="3">SprT-like family protein</fullName>
    </recommendedName>
</protein>
<keyword evidence="2" id="KW-1185">Reference proteome</keyword>
<accession>A0A7W7ZDC6</accession>
<dbReference type="RefSeq" id="WP_348641292.1">
    <property type="nucleotide sequence ID" value="NZ_JACHIP010000003.1"/>
</dbReference>
<evidence type="ECO:0000313" key="2">
    <source>
        <dbReference type="Proteomes" id="UP000540989"/>
    </source>
</evidence>
<proteinExistence type="predicted"/>
<evidence type="ECO:0000313" key="1">
    <source>
        <dbReference type="EMBL" id="MBB5057509.1"/>
    </source>
</evidence>
<comment type="caution">
    <text evidence="1">The sequence shown here is derived from an EMBL/GenBank/DDBJ whole genome shotgun (WGS) entry which is preliminary data.</text>
</comment>
<dbReference type="AlphaFoldDB" id="A0A7W7ZDC6"/>